<evidence type="ECO:0000313" key="2">
    <source>
        <dbReference type="Proteomes" id="UP000238308"/>
    </source>
</evidence>
<dbReference type="EMBL" id="PVTV01000004">
    <property type="protein sequence ID" value="PRZ00474.1"/>
    <property type="molecule type" value="Genomic_DNA"/>
</dbReference>
<organism evidence="1 2">
    <name type="scientific">Jezberella montanilacus</name>
    <dbReference type="NCBI Taxonomy" id="323426"/>
    <lineage>
        <taxon>Bacteria</taxon>
        <taxon>Pseudomonadati</taxon>
        <taxon>Pseudomonadota</taxon>
        <taxon>Betaproteobacteria</taxon>
        <taxon>Burkholderiales</taxon>
        <taxon>Alcaligenaceae</taxon>
        <taxon>Jezberella</taxon>
    </lineage>
</organism>
<comment type="caution">
    <text evidence="1">The sequence shown here is derived from an EMBL/GenBank/DDBJ whole genome shotgun (WGS) entry which is preliminary data.</text>
</comment>
<name>A0A2T0XNG5_9BURK</name>
<dbReference type="Proteomes" id="UP000238308">
    <property type="component" value="Unassembled WGS sequence"/>
</dbReference>
<evidence type="ECO:0000313" key="1">
    <source>
        <dbReference type="EMBL" id="PRZ00474.1"/>
    </source>
</evidence>
<gene>
    <name evidence="1" type="ORF">BCM14_0295</name>
</gene>
<dbReference type="AlphaFoldDB" id="A0A2T0XNG5"/>
<reference evidence="1 2" key="1">
    <citation type="submission" date="2018-03" db="EMBL/GenBank/DDBJ databases">
        <title>Genomic Encyclopedia of Type Strains, Phase III (KMG-III): the genomes of soil and plant-associated and newly described type strains.</title>
        <authorList>
            <person name="Whitman W."/>
        </authorList>
    </citation>
    <scope>NUCLEOTIDE SEQUENCE [LARGE SCALE GENOMIC DNA]</scope>
    <source>
        <strain evidence="1 2">MWH-P2sevCIIIb</strain>
    </source>
</reference>
<accession>A0A2T0XNG5</accession>
<protein>
    <submittedName>
        <fullName evidence="1">Uncharacterized protein</fullName>
    </submittedName>
</protein>
<sequence>MFSTAKHARPLNEYGLYSLISACIKKLSKSITVLKTGDFS</sequence>
<proteinExistence type="predicted"/>
<keyword evidence="2" id="KW-1185">Reference proteome</keyword>